<evidence type="ECO:0000259" key="4">
    <source>
        <dbReference type="Pfam" id="PF01522"/>
    </source>
</evidence>
<dbReference type="AlphaFoldDB" id="A0A6N6W0Z4"/>
<comment type="caution">
    <text evidence="5">The sequence shown here is derived from an EMBL/GenBank/DDBJ whole genome shotgun (WGS) entry which is preliminary data.</text>
</comment>
<organism evidence="5 6">
    <name type="scientific">Silvanigrella paludirubra</name>
    <dbReference type="NCBI Taxonomy" id="2499159"/>
    <lineage>
        <taxon>Bacteria</taxon>
        <taxon>Pseudomonadati</taxon>
        <taxon>Bdellovibrionota</taxon>
        <taxon>Oligoflexia</taxon>
        <taxon>Silvanigrellales</taxon>
        <taxon>Silvanigrellaceae</taxon>
        <taxon>Silvanigrella</taxon>
    </lineage>
</organism>
<dbReference type="InterPro" id="IPR050248">
    <property type="entry name" value="Polysacc_deacetylase_ArnD"/>
</dbReference>
<feature type="transmembrane region" description="Helical" evidence="3">
    <location>
        <begin position="6"/>
        <end position="23"/>
    </location>
</feature>
<dbReference type="InterPro" id="IPR011330">
    <property type="entry name" value="Glyco_hydro/deAcase_b/a-brl"/>
</dbReference>
<dbReference type="InterPro" id="IPR002509">
    <property type="entry name" value="NODB_dom"/>
</dbReference>
<dbReference type="PANTHER" id="PTHR10587:SF133">
    <property type="entry name" value="CHITIN DEACETYLASE 1-RELATED"/>
    <property type="match status" value="1"/>
</dbReference>
<evidence type="ECO:0000313" key="6">
    <source>
        <dbReference type="Proteomes" id="UP000437748"/>
    </source>
</evidence>
<dbReference type="GO" id="GO:0005975">
    <property type="term" value="P:carbohydrate metabolic process"/>
    <property type="evidence" value="ECO:0007669"/>
    <property type="project" value="InterPro"/>
</dbReference>
<dbReference type="Proteomes" id="UP000437748">
    <property type="component" value="Unassembled WGS sequence"/>
</dbReference>
<gene>
    <name evidence="5" type="ORF">GCL60_03935</name>
</gene>
<keyword evidence="1" id="KW-0479">Metal-binding</keyword>
<keyword evidence="2" id="KW-0378">Hydrolase</keyword>
<evidence type="ECO:0000256" key="2">
    <source>
        <dbReference type="ARBA" id="ARBA00022801"/>
    </source>
</evidence>
<dbReference type="RefSeq" id="WP_153418621.1">
    <property type="nucleotide sequence ID" value="NZ_WFLM01000001.1"/>
</dbReference>
<dbReference type="SUPFAM" id="SSF88713">
    <property type="entry name" value="Glycoside hydrolase/deacetylase"/>
    <property type="match status" value="1"/>
</dbReference>
<keyword evidence="3" id="KW-0472">Membrane</keyword>
<name>A0A6N6W0Z4_9BACT</name>
<accession>A0A6N6W0Z4</accession>
<dbReference type="Pfam" id="PF01522">
    <property type="entry name" value="Polysacc_deac_1"/>
    <property type="match status" value="1"/>
</dbReference>
<dbReference type="EMBL" id="WFLM01000001">
    <property type="protein sequence ID" value="KAB8041098.1"/>
    <property type="molecule type" value="Genomic_DNA"/>
</dbReference>
<proteinExistence type="predicted"/>
<evidence type="ECO:0000256" key="1">
    <source>
        <dbReference type="ARBA" id="ARBA00022723"/>
    </source>
</evidence>
<dbReference type="Gene3D" id="3.20.20.370">
    <property type="entry name" value="Glycoside hydrolase/deacetylase"/>
    <property type="match status" value="1"/>
</dbReference>
<protein>
    <submittedName>
        <fullName evidence="5">Polysaccharide deacetylase family protein</fullName>
    </submittedName>
</protein>
<evidence type="ECO:0000313" key="5">
    <source>
        <dbReference type="EMBL" id="KAB8041098.1"/>
    </source>
</evidence>
<dbReference type="PANTHER" id="PTHR10587">
    <property type="entry name" value="GLYCOSYL TRANSFERASE-RELATED"/>
    <property type="match status" value="1"/>
</dbReference>
<dbReference type="OrthoDB" id="5291497at2"/>
<keyword evidence="3" id="KW-0812">Transmembrane</keyword>
<feature type="domain" description="NodB homology" evidence="4">
    <location>
        <begin position="40"/>
        <end position="158"/>
    </location>
</feature>
<keyword evidence="6" id="KW-1185">Reference proteome</keyword>
<reference evidence="5 6" key="1">
    <citation type="submission" date="2019-10" db="EMBL/GenBank/DDBJ databases">
        <title>New species of Slilvanegrellaceae.</title>
        <authorList>
            <person name="Pitt A."/>
            <person name="Hahn M.W."/>
        </authorList>
    </citation>
    <scope>NUCLEOTIDE SEQUENCE [LARGE SCALE GENOMIC DNA]</scope>
    <source>
        <strain evidence="5 6">SP-Ram-0.45-NSY-1</strain>
    </source>
</reference>
<dbReference type="GO" id="GO:0046872">
    <property type="term" value="F:metal ion binding"/>
    <property type="evidence" value="ECO:0007669"/>
    <property type="project" value="UniProtKB-KW"/>
</dbReference>
<dbReference type="GO" id="GO:0016020">
    <property type="term" value="C:membrane"/>
    <property type="evidence" value="ECO:0007669"/>
    <property type="project" value="TreeGrafter"/>
</dbReference>
<keyword evidence="3" id="KW-1133">Transmembrane helix</keyword>
<dbReference type="GO" id="GO:0016810">
    <property type="term" value="F:hydrolase activity, acting on carbon-nitrogen (but not peptide) bonds"/>
    <property type="evidence" value="ECO:0007669"/>
    <property type="project" value="InterPro"/>
</dbReference>
<sequence length="324" mass="38074">MNLKFIFYFCFTNLLFLHLNIFADEKIKKDNFRFAEPVQLGITFDDLPAAGPDATFINRQEISDKIIKSLKDNKIPYVYGFINGILLYDTEVQKKIFSDWKNAGYLLANHTFSHLNLSRVTAEEYIKDIEKNDTILIDYASTINELKVFRYPYLMEGDSLDKRYAVRSYFKKRNYKIAQVSVDSGDWDFNEAFIRCKQLNMEDKTQEIIENYIKNTAEVLIYNNSLSKFIYGANRKIPQVLLVHYNSINAFAMNQLIDKFKKMNVVFIPAAKAFNDNIFQEDSALAMNNGIPYFEQVRRSHKLKFTDYPFPKDYSSWLKDQCQK</sequence>
<evidence type="ECO:0000256" key="3">
    <source>
        <dbReference type="SAM" id="Phobius"/>
    </source>
</evidence>